<feature type="transmembrane region" description="Helical" evidence="2">
    <location>
        <begin position="7"/>
        <end position="27"/>
    </location>
</feature>
<name>A0A078MEG5_9BACL</name>
<keyword evidence="2" id="KW-0812">Transmembrane</keyword>
<dbReference type="Gene3D" id="3.30.70.60">
    <property type="match status" value="1"/>
</dbReference>
<dbReference type="EMBL" id="LN483076">
    <property type="protein sequence ID" value="CEA04654.1"/>
    <property type="molecule type" value="Genomic_DNA"/>
</dbReference>
<gene>
    <name evidence="3" type="ORF">BN1050_02071</name>
</gene>
<keyword evidence="2" id="KW-0472">Membrane</keyword>
<dbReference type="PATRIC" id="fig|1461583.4.peg.1995"/>
<dbReference type="AlphaFoldDB" id="A0A078MEG5"/>
<evidence type="ECO:0000256" key="1">
    <source>
        <dbReference type="SAM" id="Coils"/>
    </source>
</evidence>
<evidence type="ECO:0000313" key="3">
    <source>
        <dbReference type="EMBL" id="CEA04654.1"/>
    </source>
</evidence>
<proteinExistence type="predicted"/>
<protein>
    <recommendedName>
        <fullName evidence="4">Pilus assembly protein, PilO</fullName>
    </recommendedName>
</protein>
<organism evidence="3">
    <name type="scientific">Metalysinibacillus saudimassiliensis</name>
    <dbReference type="NCBI Taxonomy" id="1461583"/>
    <lineage>
        <taxon>Bacteria</taxon>
        <taxon>Bacillati</taxon>
        <taxon>Bacillota</taxon>
        <taxon>Bacilli</taxon>
        <taxon>Bacillales</taxon>
        <taxon>Caryophanaceae</taxon>
        <taxon>Metalysinibacillus</taxon>
    </lineage>
</organism>
<evidence type="ECO:0008006" key="4">
    <source>
        <dbReference type="Google" id="ProtNLM"/>
    </source>
</evidence>
<keyword evidence="2" id="KW-1133">Transmembrane helix</keyword>
<sequence>MATSQKNTVLLVGLLVIVVLAALYYYVILPKSDYVDALQKTVETMKSELATTEAEIATFEDKLLTPSEAARLEKQVPLNRDVAEILRDLEDIEMLTRSRIEAINFSEHEAPLVERKLGLTETSEEELAAKLANEEVAEEDPLYQEILADAPQGLQIVTYQVELLTPDYKTLRTFIREVEGLTRIVKVDMIKISQPGEEVKFEEVVDYTVSAPLQLTTFFYNE</sequence>
<keyword evidence="1" id="KW-0175">Coiled coil</keyword>
<reference evidence="3" key="1">
    <citation type="submission" date="2014-07" db="EMBL/GenBank/DDBJ databases">
        <authorList>
            <person name="Urmite Genomes Urmite Genomes"/>
        </authorList>
    </citation>
    <scope>NUCLEOTIDE SEQUENCE</scope>
    <source>
        <strain evidence="3">13S34_air</strain>
    </source>
</reference>
<accession>A0A078MEG5</accession>
<dbReference type="HOGENOM" id="CLU_1244075_0_0_9"/>
<feature type="coiled-coil region" evidence="1">
    <location>
        <begin position="35"/>
        <end position="62"/>
    </location>
</feature>
<dbReference type="InterPro" id="IPR014717">
    <property type="entry name" value="Transl_elong_EF1B/ribsomal_bS6"/>
</dbReference>
<evidence type="ECO:0000256" key="2">
    <source>
        <dbReference type="SAM" id="Phobius"/>
    </source>
</evidence>